<feature type="region of interest" description="Disordered" evidence="1">
    <location>
        <begin position="1"/>
        <end position="38"/>
    </location>
</feature>
<feature type="region of interest" description="Disordered" evidence="1">
    <location>
        <begin position="213"/>
        <end position="232"/>
    </location>
</feature>
<protein>
    <submittedName>
        <fullName evidence="2">Uncharacterized protein</fullName>
    </submittedName>
</protein>
<reference evidence="2 3" key="1">
    <citation type="submission" date="2020-04" db="EMBL/GenBank/DDBJ databases">
        <title>Perkinsus olseni comparative genomics.</title>
        <authorList>
            <person name="Bogema D.R."/>
        </authorList>
    </citation>
    <scope>NUCLEOTIDE SEQUENCE [LARGE SCALE GENOMIC DNA]</scope>
    <source>
        <strain evidence="2">00978-12</strain>
    </source>
</reference>
<feature type="region of interest" description="Disordered" evidence="1">
    <location>
        <begin position="44"/>
        <end position="63"/>
    </location>
</feature>
<dbReference type="AlphaFoldDB" id="A0A7J6PLT4"/>
<evidence type="ECO:0000313" key="3">
    <source>
        <dbReference type="Proteomes" id="UP000541610"/>
    </source>
</evidence>
<evidence type="ECO:0000256" key="1">
    <source>
        <dbReference type="SAM" id="MobiDB-lite"/>
    </source>
</evidence>
<dbReference type="EMBL" id="JABANP010000007">
    <property type="protein sequence ID" value="KAF4696877.1"/>
    <property type="molecule type" value="Genomic_DNA"/>
</dbReference>
<feature type="region of interest" description="Disordered" evidence="1">
    <location>
        <begin position="312"/>
        <end position="358"/>
    </location>
</feature>
<name>A0A7J6PLT4_PEROL</name>
<accession>A0A7J6PLT4</accession>
<evidence type="ECO:0000313" key="2">
    <source>
        <dbReference type="EMBL" id="KAF4696877.1"/>
    </source>
</evidence>
<gene>
    <name evidence="2" type="ORF">FOZ60_014638</name>
</gene>
<organism evidence="2 3">
    <name type="scientific">Perkinsus olseni</name>
    <name type="common">Perkinsus atlanticus</name>
    <dbReference type="NCBI Taxonomy" id="32597"/>
    <lineage>
        <taxon>Eukaryota</taxon>
        <taxon>Sar</taxon>
        <taxon>Alveolata</taxon>
        <taxon>Perkinsozoa</taxon>
        <taxon>Perkinsea</taxon>
        <taxon>Perkinsida</taxon>
        <taxon>Perkinsidae</taxon>
        <taxon>Perkinsus</taxon>
    </lineage>
</organism>
<dbReference type="Proteomes" id="UP000541610">
    <property type="component" value="Unassembled WGS sequence"/>
</dbReference>
<feature type="compositionally biased region" description="Low complexity" evidence="1">
    <location>
        <begin position="329"/>
        <end position="346"/>
    </location>
</feature>
<sequence>MSSSYGSDSAAAGCREMSPDSSAEDPVSGTTSVHARISVPVEDLLKQLTRPSTSSSDSDDGERRIVYVPAERCSRNDGGSGTVLGTTRMPVKARASSLVHVKYNTVSATYEVELNVDIDLPTTDVSYQILEHVRPLAGVSAVGDQRTRRESFSDVPMAFIRELGHGGSSVWQAYKACNKWHKNKHHALYFLSKQKALSSSDFDALGGSGSLNADAPEFKPDTRGRHLSPPPPRCGDFAGYGKMPGLASGLSRCTDVSVSQTEAAYASPTVGADFGSISTTATESGYSSTFVASPVQLPVDVTAAGEDRFDSWRTSKRSSAPPAITAARSHSSSSTSGGFNSSHVSSPVTPSRSRFYID</sequence>
<feature type="compositionally biased region" description="Low complexity" evidence="1">
    <location>
        <begin position="1"/>
        <end position="13"/>
    </location>
</feature>
<dbReference type="OrthoDB" id="428224at2759"/>
<comment type="caution">
    <text evidence="2">The sequence shown here is derived from an EMBL/GenBank/DDBJ whole genome shotgun (WGS) entry which is preliminary data.</text>
</comment>
<proteinExistence type="predicted"/>